<dbReference type="Gene3D" id="3.40.50.10810">
    <property type="entry name" value="Tandem AAA-ATPase domain"/>
    <property type="match status" value="1"/>
</dbReference>
<dbReference type="GO" id="GO:0004386">
    <property type="term" value="F:helicase activity"/>
    <property type="evidence" value="ECO:0007669"/>
    <property type="project" value="UniProtKB-KW"/>
</dbReference>
<dbReference type="InterPro" id="IPR038718">
    <property type="entry name" value="SNF2-like_sf"/>
</dbReference>
<dbReference type="InterPro" id="IPR014001">
    <property type="entry name" value="Helicase_ATP-bd"/>
</dbReference>
<keyword evidence="3" id="KW-0547">Nucleotide-binding</keyword>
<evidence type="ECO:0000256" key="8">
    <source>
        <dbReference type="ARBA" id="ARBA00023242"/>
    </source>
</evidence>
<dbReference type="InterPro" id="IPR001650">
    <property type="entry name" value="Helicase_C-like"/>
</dbReference>
<dbReference type="SMART" id="SM00490">
    <property type="entry name" value="HELICc"/>
    <property type="match status" value="1"/>
</dbReference>
<reference evidence="12 13" key="2">
    <citation type="journal article" date="2012" name="Open Biol.">
        <title>Characteristics of nucleosomes and linker DNA regions on the genome of the basidiomycete Mixia osmundae revealed by mono- and dinucleosome mapping.</title>
        <authorList>
            <person name="Nishida H."/>
            <person name="Kondo S."/>
            <person name="Matsumoto T."/>
            <person name="Suzuki Y."/>
            <person name="Yoshikawa H."/>
            <person name="Taylor T.D."/>
            <person name="Sugiyama J."/>
        </authorList>
    </citation>
    <scope>NUCLEOTIDE SEQUENCE [LARGE SCALE GENOMIC DNA]</scope>
    <source>
        <strain evidence="13">CBS 9802 / IAM 14324 / JCM 22182 / KY 12970</strain>
    </source>
</reference>
<feature type="domain" description="Helicase ATP-binding" evidence="10">
    <location>
        <begin position="235"/>
        <end position="408"/>
    </location>
</feature>
<comment type="subcellular location">
    <subcellularLocation>
        <location evidence="1">Nucleus</location>
    </subcellularLocation>
</comment>
<keyword evidence="8" id="KW-0539">Nucleus</keyword>
<dbReference type="InterPro" id="IPR049730">
    <property type="entry name" value="SNF2/RAD54-like_C"/>
</dbReference>
<evidence type="ECO:0000256" key="2">
    <source>
        <dbReference type="ARBA" id="ARBA00007025"/>
    </source>
</evidence>
<feature type="compositionally biased region" description="Low complexity" evidence="9">
    <location>
        <begin position="507"/>
        <end position="522"/>
    </location>
</feature>
<dbReference type="InterPro" id="IPR027417">
    <property type="entry name" value="P-loop_NTPase"/>
</dbReference>
<dbReference type="GO" id="GO:0005524">
    <property type="term" value="F:ATP binding"/>
    <property type="evidence" value="ECO:0007669"/>
    <property type="project" value="UniProtKB-KW"/>
</dbReference>
<evidence type="ECO:0000256" key="7">
    <source>
        <dbReference type="ARBA" id="ARBA00023054"/>
    </source>
</evidence>
<dbReference type="RefSeq" id="XP_014565728.1">
    <property type="nucleotide sequence ID" value="XM_014710242.1"/>
</dbReference>
<feature type="compositionally biased region" description="Basic and acidic residues" evidence="9">
    <location>
        <begin position="74"/>
        <end position="84"/>
    </location>
</feature>
<dbReference type="GO" id="GO:0005634">
    <property type="term" value="C:nucleus"/>
    <property type="evidence" value="ECO:0007669"/>
    <property type="project" value="UniProtKB-SubCell"/>
</dbReference>
<proteinExistence type="inferred from homology"/>
<evidence type="ECO:0000256" key="9">
    <source>
        <dbReference type="SAM" id="MobiDB-lite"/>
    </source>
</evidence>
<evidence type="ECO:0000313" key="12">
    <source>
        <dbReference type="EMBL" id="GAA95992.1"/>
    </source>
</evidence>
<dbReference type="SMART" id="SM00487">
    <property type="entry name" value="DEXDc"/>
    <property type="match status" value="1"/>
</dbReference>
<feature type="region of interest" description="Disordered" evidence="9">
    <location>
        <begin position="1"/>
        <end position="86"/>
    </location>
</feature>
<dbReference type="CDD" id="cd18793">
    <property type="entry name" value="SF2_C_SNF"/>
    <property type="match status" value="1"/>
</dbReference>
<feature type="region of interest" description="Disordered" evidence="9">
    <location>
        <begin position="101"/>
        <end position="187"/>
    </location>
</feature>
<evidence type="ECO:0000256" key="6">
    <source>
        <dbReference type="ARBA" id="ARBA00022840"/>
    </source>
</evidence>
<evidence type="ECO:0000256" key="4">
    <source>
        <dbReference type="ARBA" id="ARBA00022801"/>
    </source>
</evidence>
<comment type="caution">
    <text evidence="12">The sequence shown here is derived from an EMBL/GenBank/DDBJ whole genome shotgun (WGS) entry which is preliminary data.</text>
</comment>
<name>G7DZI2_MIXOS</name>
<dbReference type="InterPro" id="IPR000330">
    <property type="entry name" value="SNF2_N"/>
</dbReference>
<feature type="region of interest" description="Disordered" evidence="9">
    <location>
        <begin position="497"/>
        <end position="546"/>
    </location>
</feature>
<dbReference type="AlphaFoldDB" id="G7DZI2"/>
<sequence>MAKRKSSRVTTPRSSRMSSIAAASTTDASESPMSVEGADANSTRPTSPAPGADESPIKSEAGSDATYKPGQKTAEPKAEPERMNRLNYLLNQSGVYTEILAKKMDRQRDERRKAAEKAQKADTKQSTRQGRASNAADPADSAGIKSTRSGAVHASTSTDTADSAPKPSKKAPAKVNKRKRNEEEDEEAIAALDLSARSTKAKAGGKAAKTETGQPSLVTGATLRDYQVAGVEWLVTLYENGLNGILADEMGLGKTLQTISFMAYLREKGVWGPFLIVCPLSTLANWVNEFERFTPSIPVVLYHGTPAERASLRSSRMSLSTSKDKSPATHFPVVVTSYELVMNDRKYLSKFQWKYIVVDEGHRLKNLNCKLIQELKTYTSANRLLLTGTPLQNNLAEMWSLLNFLLPSIFDDLDSFQEWFNFEEMSEEQIISSEASNSIVSKLHAILKPFLLRRLKIDVEKDLPPKKEYLLTAPLTRKQKELYDAVISRNLRSFLLEQKTRGDEPQTPTEASTEPATPSSPSRQSPEAAATIDISSDEDGPTSIAGRTRKRARFDYAEKADTAYFEDLENGVDSMHKQQEQSMADMGRAHNLQTATKSINNMKLQNLIMQLRKVCNHPWLFDWPVDPRTGGLSVNEDLINASGKMLLLNTLLDELFSRNHKVLLFSQFTSMLDIIEDWAAEYKGWKVCRIDGSTKQDDRRQQMKDFNEGTGPDSPKLFLLSTRAGGVGITLTGADTVVLFDSDWNPTMDDQASARAHRIGQTKPVLIFRLVSGHTVEENMLVKASSKRRLEQLVIGAGKFKIPGSEVSDVLAGKGPKKSIMAELSEVLLAEQSEQVALAERGDVIISKAELDSLLDRSDAAMTRAKGWKSKAQAATVFEAAPDETNDALAKAMAVKD</sequence>
<evidence type="ECO:0000259" key="11">
    <source>
        <dbReference type="PROSITE" id="PS51194"/>
    </source>
</evidence>
<dbReference type="HOGENOM" id="CLU_000315_17_3_1"/>
<keyword evidence="7" id="KW-0175">Coiled coil</keyword>
<feature type="compositionally biased region" description="Low complexity" evidence="9">
    <location>
        <begin position="13"/>
        <end position="31"/>
    </location>
</feature>
<evidence type="ECO:0008006" key="14">
    <source>
        <dbReference type="Google" id="ProtNLM"/>
    </source>
</evidence>
<keyword evidence="6" id="KW-0067">ATP-binding</keyword>
<feature type="compositionally biased region" description="Basic residues" evidence="9">
    <location>
        <begin position="167"/>
        <end position="179"/>
    </location>
</feature>
<dbReference type="PROSITE" id="PS51192">
    <property type="entry name" value="HELICASE_ATP_BIND_1"/>
    <property type="match status" value="1"/>
</dbReference>
<evidence type="ECO:0000256" key="1">
    <source>
        <dbReference type="ARBA" id="ARBA00004123"/>
    </source>
</evidence>
<keyword evidence="13" id="KW-1185">Reference proteome</keyword>
<dbReference type="FunFam" id="3.40.50.10810:FF:000015">
    <property type="entry name" value="lymphoid-specific helicase isoform X1"/>
    <property type="match status" value="1"/>
</dbReference>
<dbReference type="GO" id="GO:0016787">
    <property type="term" value="F:hydrolase activity"/>
    <property type="evidence" value="ECO:0007669"/>
    <property type="project" value="UniProtKB-KW"/>
</dbReference>
<dbReference type="OMA" id="WNICRID"/>
<evidence type="ECO:0000259" key="10">
    <source>
        <dbReference type="PROSITE" id="PS51192"/>
    </source>
</evidence>
<dbReference type="SUPFAM" id="SSF52540">
    <property type="entry name" value="P-loop containing nucleoside triphosphate hydrolases"/>
    <property type="match status" value="2"/>
</dbReference>
<feature type="compositionally biased region" description="Polar residues" evidence="9">
    <location>
        <begin position="144"/>
        <end position="161"/>
    </location>
</feature>
<dbReference type="eggNOG" id="KOG0385">
    <property type="taxonomic scope" value="Eukaryota"/>
</dbReference>
<organism evidence="12 13">
    <name type="scientific">Mixia osmundae (strain CBS 9802 / IAM 14324 / JCM 22182 / KY 12970)</name>
    <dbReference type="NCBI Taxonomy" id="764103"/>
    <lineage>
        <taxon>Eukaryota</taxon>
        <taxon>Fungi</taxon>
        <taxon>Dikarya</taxon>
        <taxon>Basidiomycota</taxon>
        <taxon>Pucciniomycotina</taxon>
        <taxon>Mixiomycetes</taxon>
        <taxon>Mixiales</taxon>
        <taxon>Mixiaceae</taxon>
        <taxon>Mixia</taxon>
    </lineage>
</organism>
<dbReference type="EMBL" id="BABT02000069">
    <property type="protein sequence ID" value="GAA95992.1"/>
    <property type="molecule type" value="Genomic_DNA"/>
</dbReference>
<dbReference type="Proteomes" id="UP000009131">
    <property type="component" value="Unassembled WGS sequence"/>
</dbReference>
<gene>
    <name evidence="12" type="primary">Mo02650</name>
    <name evidence="12" type="ORF">E5Q_02650</name>
</gene>
<comment type="similarity">
    <text evidence="2">Belongs to the SNF2/RAD54 helicase family.</text>
</comment>
<dbReference type="PROSITE" id="PS51194">
    <property type="entry name" value="HELICASE_CTER"/>
    <property type="match status" value="1"/>
</dbReference>
<dbReference type="Pfam" id="PF00176">
    <property type="entry name" value="SNF2-rel_dom"/>
    <property type="match status" value="1"/>
</dbReference>
<keyword evidence="5" id="KW-0347">Helicase</keyword>
<dbReference type="InParanoid" id="G7DZI2"/>
<dbReference type="PANTHER" id="PTHR10799">
    <property type="entry name" value="SNF2/RAD54 HELICASE FAMILY"/>
    <property type="match status" value="1"/>
</dbReference>
<dbReference type="OrthoDB" id="5857104at2759"/>
<evidence type="ECO:0000256" key="5">
    <source>
        <dbReference type="ARBA" id="ARBA00022806"/>
    </source>
</evidence>
<accession>G7DZI2</accession>
<evidence type="ECO:0000256" key="3">
    <source>
        <dbReference type="ARBA" id="ARBA00022741"/>
    </source>
</evidence>
<dbReference type="STRING" id="764103.G7DZI2"/>
<dbReference type="Gene3D" id="3.40.50.300">
    <property type="entry name" value="P-loop containing nucleotide triphosphate hydrolases"/>
    <property type="match status" value="1"/>
</dbReference>
<protein>
    <recommendedName>
        <fullName evidence="14">Helicase ATP-binding domain-containing protein</fullName>
    </recommendedName>
</protein>
<feature type="compositionally biased region" description="Basic and acidic residues" evidence="9">
    <location>
        <begin position="101"/>
        <end position="125"/>
    </location>
</feature>
<keyword evidence="4" id="KW-0378">Hydrolase</keyword>
<dbReference type="Pfam" id="PF00271">
    <property type="entry name" value="Helicase_C"/>
    <property type="match status" value="1"/>
</dbReference>
<reference evidence="12 13" key="1">
    <citation type="journal article" date="2011" name="J. Gen. Appl. Microbiol.">
        <title>Draft genome sequencing of the enigmatic basidiomycete Mixia osmundae.</title>
        <authorList>
            <person name="Nishida H."/>
            <person name="Nagatsuka Y."/>
            <person name="Sugiyama J."/>
        </authorList>
    </citation>
    <scope>NUCLEOTIDE SEQUENCE [LARGE SCALE GENOMIC DNA]</scope>
    <source>
        <strain evidence="13">CBS 9802 / IAM 14324 / JCM 22182 / KY 12970</strain>
    </source>
</reference>
<feature type="domain" description="Helicase C-terminal" evidence="11">
    <location>
        <begin position="647"/>
        <end position="808"/>
    </location>
</feature>
<evidence type="ECO:0000313" key="13">
    <source>
        <dbReference type="Proteomes" id="UP000009131"/>
    </source>
</evidence>